<dbReference type="SMART" id="SM00320">
    <property type="entry name" value="WD40"/>
    <property type="match status" value="6"/>
</dbReference>
<evidence type="ECO:0000256" key="2">
    <source>
        <dbReference type="ARBA" id="ARBA00022737"/>
    </source>
</evidence>
<feature type="coiled-coil region" evidence="4">
    <location>
        <begin position="117"/>
        <end position="168"/>
    </location>
</feature>
<keyword evidence="4" id="KW-0175">Coiled coil</keyword>
<gene>
    <name evidence="5" type="ORF">RFI_12555</name>
</gene>
<accession>X6NE54</accession>
<feature type="repeat" description="WD" evidence="3">
    <location>
        <begin position="234"/>
        <end position="281"/>
    </location>
</feature>
<dbReference type="EMBL" id="ASPP01009118">
    <property type="protein sequence ID" value="ETO24605.1"/>
    <property type="molecule type" value="Genomic_DNA"/>
</dbReference>
<evidence type="ECO:0000256" key="1">
    <source>
        <dbReference type="ARBA" id="ARBA00022574"/>
    </source>
</evidence>
<dbReference type="InterPro" id="IPR019775">
    <property type="entry name" value="WD40_repeat_CS"/>
</dbReference>
<dbReference type="PROSITE" id="PS50294">
    <property type="entry name" value="WD_REPEATS_REGION"/>
    <property type="match status" value="3"/>
</dbReference>
<dbReference type="Gene3D" id="2.130.10.10">
    <property type="entry name" value="YVTN repeat-like/Quinoprotein amine dehydrogenase"/>
    <property type="match status" value="2"/>
</dbReference>
<dbReference type="InterPro" id="IPR036322">
    <property type="entry name" value="WD40_repeat_dom_sf"/>
</dbReference>
<dbReference type="CDD" id="cd00200">
    <property type="entry name" value="WD40"/>
    <property type="match status" value="1"/>
</dbReference>
<dbReference type="InterPro" id="IPR015943">
    <property type="entry name" value="WD40/YVTN_repeat-like_dom_sf"/>
</dbReference>
<feature type="repeat" description="WD" evidence="3">
    <location>
        <begin position="462"/>
        <end position="496"/>
    </location>
</feature>
<protein>
    <submittedName>
        <fullName evidence="5">WD-40 repeat protein</fullName>
    </submittedName>
</protein>
<dbReference type="InterPro" id="IPR001680">
    <property type="entry name" value="WD40_rpt"/>
</dbReference>
<comment type="caution">
    <text evidence="5">The sequence shown here is derived from an EMBL/GenBank/DDBJ whole genome shotgun (WGS) entry which is preliminary data.</text>
</comment>
<organism evidence="5 6">
    <name type="scientific">Reticulomyxa filosa</name>
    <dbReference type="NCBI Taxonomy" id="46433"/>
    <lineage>
        <taxon>Eukaryota</taxon>
        <taxon>Sar</taxon>
        <taxon>Rhizaria</taxon>
        <taxon>Retaria</taxon>
        <taxon>Foraminifera</taxon>
        <taxon>Monothalamids</taxon>
        <taxon>Reticulomyxidae</taxon>
        <taxon>Reticulomyxa</taxon>
    </lineage>
</organism>
<keyword evidence="1 3" id="KW-0853">WD repeat</keyword>
<keyword evidence="2" id="KW-0677">Repeat</keyword>
<feature type="non-terminal residue" evidence="5">
    <location>
        <position position="1"/>
    </location>
</feature>
<feature type="repeat" description="WD" evidence="3">
    <location>
        <begin position="396"/>
        <end position="444"/>
    </location>
</feature>
<feature type="repeat" description="WD" evidence="3">
    <location>
        <begin position="190"/>
        <end position="233"/>
    </location>
</feature>
<evidence type="ECO:0000256" key="3">
    <source>
        <dbReference type="PROSITE-ProRule" id="PRU00221"/>
    </source>
</evidence>
<dbReference type="PANTHER" id="PTHR19848:SF8">
    <property type="entry name" value="F-BOX AND WD REPEAT DOMAIN CONTAINING 7"/>
    <property type="match status" value="1"/>
</dbReference>
<keyword evidence="6" id="KW-1185">Reference proteome</keyword>
<feature type="repeat" description="WD" evidence="3">
    <location>
        <begin position="282"/>
        <end position="325"/>
    </location>
</feature>
<evidence type="ECO:0000313" key="6">
    <source>
        <dbReference type="Proteomes" id="UP000023152"/>
    </source>
</evidence>
<evidence type="ECO:0000313" key="5">
    <source>
        <dbReference type="EMBL" id="ETO24605.1"/>
    </source>
</evidence>
<dbReference type="InterPro" id="IPR020472">
    <property type="entry name" value="WD40_PAC1"/>
</dbReference>
<dbReference type="PROSITE" id="PS50082">
    <property type="entry name" value="WD_REPEATS_2"/>
    <property type="match status" value="6"/>
</dbReference>
<dbReference type="PROSITE" id="PS00678">
    <property type="entry name" value="WD_REPEATS_1"/>
    <property type="match status" value="6"/>
</dbReference>
<dbReference type="PANTHER" id="PTHR19848">
    <property type="entry name" value="WD40 REPEAT PROTEIN"/>
    <property type="match status" value="1"/>
</dbReference>
<name>X6NE54_RETFI</name>
<feature type="repeat" description="WD" evidence="3">
    <location>
        <begin position="369"/>
        <end position="395"/>
    </location>
</feature>
<reference evidence="5 6" key="1">
    <citation type="journal article" date="2013" name="Curr. Biol.">
        <title>The Genome of the Foraminiferan Reticulomyxa filosa.</title>
        <authorList>
            <person name="Glockner G."/>
            <person name="Hulsmann N."/>
            <person name="Schleicher M."/>
            <person name="Noegel A.A."/>
            <person name="Eichinger L."/>
            <person name="Gallinger C."/>
            <person name="Pawlowski J."/>
            <person name="Sierra R."/>
            <person name="Euteneuer U."/>
            <person name="Pillet L."/>
            <person name="Moustafa A."/>
            <person name="Platzer M."/>
            <person name="Groth M."/>
            <person name="Szafranski K."/>
            <person name="Schliwa M."/>
        </authorList>
    </citation>
    <scope>NUCLEOTIDE SEQUENCE [LARGE SCALE GENOMIC DNA]</scope>
</reference>
<dbReference type="AlphaFoldDB" id="X6NE54"/>
<dbReference type="SUPFAM" id="SSF50978">
    <property type="entry name" value="WD40 repeat-like"/>
    <property type="match status" value="1"/>
</dbReference>
<sequence>EQLKEMHLKNNTEIEKLKENDNEKSKRIQQLNVYKQIDNLQHESVKKDTQITELKNSIQQLERLVKSNNDEQCKQIEKINVKKKKKKKTFEIKHLKSEKELNEKNQNEEISKMDNNNLILKQQLDNLFIEIEQLKKEIKFKGNQAHEINNHNEDKKEHDSNYQILQSKSNLSYTFSFDLFRSSSKSLNTLTKHNSCIYNIDYSRFNGHQFICSGSNDKTVRVWDIDKNKQIRLFDGHLSEVYCVKFSPYHYQSHHYNVICSSSLDEDIRFWDFKNNQQLQLFRGHQYGVCGIEFSPFNGGRYLCSGSYDYTIRLWDVETSKALHIFKGHKRTVWCVDISPLQSNNKNDNNNNNNNNNNKMNNIGVIGGNGYTICSGSNDTTIRIWDIETAKQCIAFKGHKCHIKCVKYGSNELGINGGANTILSGSNDKSVRLWDIRSGQQIQVFNEHTDSVNCAEYSPFVVNNVEIGSNSNVICSGSDDNTIRFWDIRSNKNQLYVLNGNDEEHGGIKCLKFLSLKKKTKSNEQISNENCCVNLCYGSNIGLIHVWG</sequence>
<evidence type="ECO:0000256" key="4">
    <source>
        <dbReference type="SAM" id="Coils"/>
    </source>
</evidence>
<dbReference type="Proteomes" id="UP000023152">
    <property type="component" value="Unassembled WGS sequence"/>
</dbReference>
<dbReference type="PRINTS" id="PR00320">
    <property type="entry name" value="GPROTEINBRPT"/>
</dbReference>
<proteinExistence type="predicted"/>
<dbReference type="Pfam" id="PF00400">
    <property type="entry name" value="WD40"/>
    <property type="match status" value="7"/>
</dbReference>